<dbReference type="Proteomes" id="UP000323646">
    <property type="component" value="Unassembled WGS sequence"/>
</dbReference>
<dbReference type="Pfam" id="PF12229">
    <property type="entry name" value="PG_binding_4"/>
    <property type="match status" value="1"/>
</dbReference>
<dbReference type="InterPro" id="IPR007391">
    <property type="entry name" value="Vancomycin_resist_VanW"/>
</dbReference>
<dbReference type="PANTHER" id="PTHR35788:SF1">
    <property type="entry name" value="EXPORTED PROTEIN"/>
    <property type="match status" value="1"/>
</dbReference>
<evidence type="ECO:0000259" key="2">
    <source>
        <dbReference type="Pfam" id="PF12229"/>
    </source>
</evidence>
<dbReference type="InterPro" id="IPR022029">
    <property type="entry name" value="YoaR-like_PG-bd"/>
</dbReference>
<gene>
    <name evidence="3" type="ORF">FZ040_07865</name>
</gene>
<evidence type="ECO:0000313" key="3">
    <source>
        <dbReference type="EMBL" id="TYZ22556.1"/>
    </source>
</evidence>
<protein>
    <submittedName>
        <fullName evidence="3">Vanomycin resistance protein VanB</fullName>
    </submittedName>
</protein>
<name>A0A5D6W3U0_9FIRM</name>
<dbReference type="EMBL" id="VTOY01000005">
    <property type="protein sequence ID" value="TYZ22556.1"/>
    <property type="molecule type" value="Genomic_DNA"/>
</dbReference>
<dbReference type="RefSeq" id="WP_149171479.1">
    <property type="nucleotide sequence ID" value="NZ_VTOY01000005.1"/>
</dbReference>
<accession>A0A5D6W3U0</accession>
<dbReference type="OrthoDB" id="9797191at2"/>
<feature type="signal peptide" evidence="1">
    <location>
        <begin position="1"/>
        <end position="25"/>
    </location>
</feature>
<dbReference type="AlphaFoldDB" id="A0A5D6W3U0"/>
<proteinExistence type="predicted"/>
<comment type="caution">
    <text evidence="3">The sequence shown here is derived from an EMBL/GenBank/DDBJ whole genome shotgun (WGS) entry which is preliminary data.</text>
</comment>
<organism evidence="3 4">
    <name type="scientific">Selenomonas ruminis</name>
    <dbReference type="NCBI Taxonomy" id="2593411"/>
    <lineage>
        <taxon>Bacteria</taxon>
        <taxon>Bacillati</taxon>
        <taxon>Bacillota</taxon>
        <taxon>Negativicutes</taxon>
        <taxon>Selenomonadales</taxon>
        <taxon>Selenomonadaceae</taxon>
        <taxon>Selenomonas</taxon>
    </lineage>
</organism>
<dbReference type="PANTHER" id="PTHR35788">
    <property type="entry name" value="EXPORTED PROTEIN-RELATED"/>
    <property type="match status" value="1"/>
</dbReference>
<reference evidence="3 4" key="1">
    <citation type="submission" date="2019-08" db="EMBL/GenBank/DDBJ databases">
        <title>Selenomonas sp. mPRGC5 and Selenomonas sp. mPRGC8 isolated from ruminal fluid of dairy goat (Capra hircus).</title>
        <authorList>
            <person name="Poothong S."/>
            <person name="Nuengjamnong C."/>
            <person name="Tanasupawat S."/>
        </authorList>
    </citation>
    <scope>NUCLEOTIDE SEQUENCE [LARGE SCALE GENOMIC DNA]</scope>
    <source>
        <strain evidence="4">mPRGC5</strain>
    </source>
</reference>
<feature type="chain" id="PRO_5039697335" evidence="1">
    <location>
        <begin position="26"/>
        <end position="410"/>
    </location>
</feature>
<feature type="domain" description="YoaR-like putative peptidoglycan binding" evidence="2">
    <location>
        <begin position="84"/>
        <end position="189"/>
    </location>
</feature>
<dbReference type="InterPro" id="IPR052913">
    <property type="entry name" value="Glycopeptide_resist_protein"/>
</dbReference>
<evidence type="ECO:0000256" key="1">
    <source>
        <dbReference type="SAM" id="SignalP"/>
    </source>
</evidence>
<dbReference type="Pfam" id="PF04294">
    <property type="entry name" value="VanW"/>
    <property type="match status" value="1"/>
</dbReference>
<evidence type="ECO:0000313" key="4">
    <source>
        <dbReference type="Proteomes" id="UP000323646"/>
    </source>
</evidence>
<sequence length="410" mass="43694">MNFSSISTNKAIALGIVGLAFTAAAVSCISVSTANQDCVVMGVQSNGTSLTGMSKKEVRKYFDQEAKKALSKNAAVLSYKDRSWNIQPNEIGLQAKVDEAAEEAYNIGREGNTVTNLINQMKLAIFGKNVVMTASFDKDKLNAKLSAIEKDVDTPPENAEVSLQANGSIQKKPAVTGLTLDTAPVAEELAPKFEALELTAKVELEPKEDKPFILDEDIANIDAVLGSYTTRFYPGDRGDNIGLAASHLQGALIRSQATLSFNNIVGQRTRAAGYKNAGVIVNGEPAVDVGGGVCQVSSTLYNAILLAGLKPTERSNHSLPSSYVPAGRDATVADGLLDFVFQNPLPHPVVLRVSNSGSALTIYVLGTKADLGGKTISLVSEGPSTRPSVYRIWKQDGKVVEREFLHTDTF</sequence>
<keyword evidence="4" id="KW-1185">Reference proteome</keyword>
<keyword evidence="1" id="KW-0732">Signal</keyword>